<dbReference type="PRINTS" id="PR00084">
    <property type="entry name" value="MTLDHDRGNASE"/>
</dbReference>
<keyword evidence="5" id="KW-1185">Reference proteome</keyword>
<dbReference type="Pfam" id="PF08125">
    <property type="entry name" value="Mannitol_dh_C"/>
    <property type="match status" value="1"/>
</dbReference>
<feature type="domain" description="Mannitol dehydrogenase N-terminal" evidence="2">
    <location>
        <begin position="44"/>
        <end position="288"/>
    </location>
</feature>
<dbReference type="InterPro" id="IPR000669">
    <property type="entry name" value="Mannitol_DH"/>
</dbReference>
<dbReference type="EC" id="1.1.1.57" evidence="4"/>
<proteinExistence type="predicted"/>
<keyword evidence="1 4" id="KW-0560">Oxidoreductase</keyword>
<dbReference type="SUPFAM" id="SSF51735">
    <property type="entry name" value="NAD(P)-binding Rossmann-fold domains"/>
    <property type="match status" value="1"/>
</dbReference>
<evidence type="ECO:0000259" key="3">
    <source>
        <dbReference type="Pfam" id="PF08125"/>
    </source>
</evidence>
<dbReference type="AlphaFoldDB" id="A0A841PAL0"/>
<evidence type="ECO:0000256" key="1">
    <source>
        <dbReference type="ARBA" id="ARBA00023002"/>
    </source>
</evidence>
<reference evidence="4 5" key="1">
    <citation type="submission" date="2020-08" db="EMBL/GenBank/DDBJ databases">
        <title>Genomic Encyclopedia of Type Strains, Phase IV (KMG-IV): sequencing the most valuable type-strain genomes for metagenomic binning, comparative biology and taxonomic classification.</title>
        <authorList>
            <person name="Goeker M."/>
        </authorList>
    </citation>
    <scope>NUCLEOTIDE SEQUENCE [LARGE SCALE GENOMIC DNA]</scope>
    <source>
        <strain evidence="4 5">DSM 100039</strain>
    </source>
</reference>
<dbReference type="Pfam" id="PF01232">
    <property type="entry name" value="Mannitol_dh"/>
    <property type="match status" value="1"/>
</dbReference>
<protein>
    <submittedName>
        <fullName evidence="4">Fructuronate reductase</fullName>
        <ecNumber evidence="4">1.1.1.57</ecNumber>
    </submittedName>
</protein>
<dbReference type="PANTHER" id="PTHR43362">
    <property type="entry name" value="MANNITOL DEHYDROGENASE DSF1-RELATED"/>
    <property type="match status" value="1"/>
</dbReference>
<evidence type="ECO:0000313" key="5">
    <source>
        <dbReference type="Proteomes" id="UP000556329"/>
    </source>
</evidence>
<dbReference type="Gene3D" id="1.10.1040.10">
    <property type="entry name" value="N-(1-d-carboxylethyl)-l-norvaline Dehydrogenase, domain 2"/>
    <property type="match status" value="1"/>
</dbReference>
<dbReference type="InterPro" id="IPR036291">
    <property type="entry name" value="NAD(P)-bd_dom_sf"/>
</dbReference>
<dbReference type="InterPro" id="IPR013118">
    <property type="entry name" value="Mannitol_DH_C"/>
</dbReference>
<comment type="caution">
    <text evidence="4">The sequence shown here is derived from an EMBL/GenBank/DDBJ whole genome shotgun (WGS) entry which is preliminary data.</text>
</comment>
<dbReference type="RefSeq" id="WP_184875248.1">
    <property type="nucleotide sequence ID" value="NZ_JACHEF010000005.1"/>
</dbReference>
<dbReference type="InterPro" id="IPR050988">
    <property type="entry name" value="Mannitol_DH/Oxidoreductase"/>
</dbReference>
<organism evidence="4 5">
    <name type="scientific">Mesorhizobium sangaii</name>
    <dbReference type="NCBI Taxonomy" id="505389"/>
    <lineage>
        <taxon>Bacteria</taxon>
        <taxon>Pseudomonadati</taxon>
        <taxon>Pseudomonadota</taxon>
        <taxon>Alphaproteobacteria</taxon>
        <taxon>Hyphomicrobiales</taxon>
        <taxon>Phyllobacteriaceae</taxon>
        <taxon>Mesorhizobium</taxon>
    </lineage>
</organism>
<feature type="domain" description="Mannitol dehydrogenase C-terminal" evidence="3">
    <location>
        <begin position="297"/>
        <end position="490"/>
    </location>
</feature>
<gene>
    <name evidence="4" type="ORF">HNQ71_005014</name>
</gene>
<dbReference type="InterPro" id="IPR013131">
    <property type="entry name" value="Mannitol_DH_N"/>
</dbReference>
<dbReference type="Proteomes" id="UP000556329">
    <property type="component" value="Unassembled WGS sequence"/>
</dbReference>
<evidence type="ECO:0000259" key="2">
    <source>
        <dbReference type="Pfam" id="PF01232"/>
    </source>
</evidence>
<name>A0A841PAL0_9HYPH</name>
<accession>A0A841PAL0</accession>
<evidence type="ECO:0000313" key="4">
    <source>
        <dbReference type="EMBL" id="MBB6412324.1"/>
    </source>
</evidence>
<dbReference type="EMBL" id="JACHEF010000005">
    <property type="protein sequence ID" value="MBB6412324.1"/>
    <property type="molecule type" value="Genomic_DNA"/>
</dbReference>
<dbReference type="InterPro" id="IPR008927">
    <property type="entry name" value="6-PGluconate_DH-like_C_sf"/>
</dbReference>
<dbReference type="Gene3D" id="3.40.50.720">
    <property type="entry name" value="NAD(P)-binding Rossmann-like Domain"/>
    <property type="match status" value="1"/>
</dbReference>
<dbReference type="InterPro" id="IPR013328">
    <property type="entry name" value="6PGD_dom2"/>
</dbReference>
<dbReference type="GO" id="GO:0008866">
    <property type="term" value="F:fructuronate reductase activity"/>
    <property type="evidence" value="ECO:0007669"/>
    <property type="project" value="UniProtKB-EC"/>
</dbReference>
<sequence>MGDRGEPVSVAVSPETLGPALLARLPAAVQKPAYDRAALAPGMAHLGVGAFHRCHQAEYTDDLLASHFDRWGVVGINIRPPGLADTLGRQGGLYTRLIRENGSVEARVIGSIIEVVDSQASATPALDILSSSDIELVTMTVTEKGYCHIPSSGELDLDHSDIIHDLANPGTPRSVPGLLARALELRRATHSRPLTLLSCDNIPANGVILANVVQAFAERRGNGLADWISANAAFPSAMVDRIAPAVTQADLDGVEQRFGYRDAAVVVGEPFRQWVIEQKFAGRMPRWDRVGASFVDNVTPFEHLKMRVLNGAQTTLATLGVLAGLEHTFDAIADPLLLAFVRRMLVEETLPTLLPVPGMEPLAYVAQCLGRLRNIAIRHRNHQIATDGSQKIVQRLLNPIRDRLSQGQSIALLAIPVAGWMAYLIQASARFGKRWPVSDPYAGKVADISDATGRDPQALVAGILAIDTIFDPGLAANDVFRRSVTSTLGELLSDDPMAAVRHSLEQSEAVRLKRPAQSA</sequence>
<dbReference type="PANTHER" id="PTHR43362:SF1">
    <property type="entry name" value="MANNITOL DEHYDROGENASE 2-RELATED"/>
    <property type="match status" value="1"/>
</dbReference>
<dbReference type="SUPFAM" id="SSF48179">
    <property type="entry name" value="6-phosphogluconate dehydrogenase C-terminal domain-like"/>
    <property type="match status" value="1"/>
</dbReference>